<name>A0ABX5KJM0_9BURK</name>
<dbReference type="Proteomes" id="UP000245712">
    <property type="component" value="Unassembled WGS sequence"/>
</dbReference>
<evidence type="ECO:0000313" key="2">
    <source>
        <dbReference type="Proteomes" id="UP000245712"/>
    </source>
</evidence>
<comment type="caution">
    <text evidence="1">The sequence shown here is derived from an EMBL/GenBank/DDBJ whole genome shotgun (WGS) entry which is preliminary data.</text>
</comment>
<reference evidence="1 2" key="1">
    <citation type="submission" date="2018-05" db="EMBL/GenBank/DDBJ databases">
        <title>Genomic Encyclopedia of Type Strains, Phase IV (KMG-V): Genome sequencing to study the core and pangenomes of soil and plant-associated prokaryotes.</title>
        <authorList>
            <person name="Whitman W."/>
        </authorList>
    </citation>
    <scope>NUCLEOTIDE SEQUENCE [LARGE SCALE GENOMIC DNA]</scope>
    <source>
        <strain evidence="1 2">SCZa-39</strain>
    </source>
</reference>
<protein>
    <recommendedName>
        <fullName evidence="3">RecA/RadA family phage recombinase</fullName>
    </recommendedName>
</protein>
<gene>
    <name evidence="1" type="ORF">C7402_112234</name>
</gene>
<organism evidence="1 2">
    <name type="scientific">Paraburkholderia unamae</name>
    <dbReference type="NCBI Taxonomy" id="219649"/>
    <lineage>
        <taxon>Bacteria</taxon>
        <taxon>Pseudomonadati</taxon>
        <taxon>Pseudomonadota</taxon>
        <taxon>Betaproteobacteria</taxon>
        <taxon>Burkholderiales</taxon>
        <taxon>Burkholderiaceae</taxon>
        <taxon>Paraburkholderia</taxon>
    </lineage>
</organism>
<proteinExistence type="predicted"/>
<evidence type="ECO:0008006" key="3">
    <source>
        <dbReference type="Google" id="ProtNLM"/>
    </source>
</evidence>
<dbReference type="EMBL" id="QEOB01000012">
    <property type="protein sequence ID" value="PVX80047.1"/>
    <property type="molecule type" value="Genomic_DNA"/>
</dbReference>
<sequence length="134" mass="13602">MTATTADRNTPLKDGEIVAVPVAANAVIRAGVLVCADANGNAIEGKTAEGLTYLGRSEVSVDNTGGAAGAISVYVRRGLLFQWANAADDPVTQASFGKLCYVEDNQTVAATNGTNTRSAAGLVFGVDAGGVWVL</sequence>
<accession>A0ABX5KJM0</accession>
<evidence type="ECO:0000313" key="1">
    <source>
        <dbReference type="EMBL" id="PVX80047.1"/>
    </source>
</evidence>
<dbReference type="RefSeq" id="WP_116612580.1">
    <property type="nucleotide sequence ID" value="NZ_QEOB01000012.1"/>
</dbReference>
<keyword evidence="2" id="KW-1185">Reference proteome</keyword>